<comment type="caution">
    <text evidence="2">The sequence shown here is derived from an EMBL/GenBank/DDBJ whole genome shotgun (WGS) entry which is preliminary data.</text>
</comment>
<accession>A0ABS2QD89</accession>
<protein>
    <submittedName>
        <fullName evidence="2">Uncharacterized protein</fullName>
    </submittedName>
</protein>
<proteinExistence type="predicted"/>
<feature type="transmembrane region" description="Helical" evidence="1">
    <location>
        <begin position="6"/>
        <end position="23"/>
    </location>
</feature>
<evidence type="ECO:0000313" key="2">
    <source>
        <dbReference type="EMBL" id="MBM7691132.1"/>
    </source>
</evidence>
<sequence length="56" mass="6551">MTILGYCFWSAVIIIGGTGYWMERKYKTKAPEKTEFQVQQEEIINRHSQYNSFGGD</sequence>
<name>A0ABS2QD89_9BACI</name>
<dbReference type="EMBL" id="JAFBFI010000002">
    <property type="protein sequence ID" value="MBM7691132.1"/>
    <property type="molecule type" value="Genomic_DNA"/>
</dbReference>
<dbReference type="RefSeq" id="WP_204538144.1">
    <property type="nucleotide sequence ID" value="NZ_JAFBFI010000002.1"/>
</dbReference>
<reference evidence="2 3" key="1">
    <citation type="submission" date="2021-01" db="EMBL/GenBank/DDBJ databases">
        <title>Genomic Encyclopedia of Type Strains, Phase IV (KMG-IV): sequencing the most valuable type-strain genomes for metagenomic binning, comparative biology and taxonomic classification.</title>
        <authorList>
            <person name="Goeker M."/>
        </authorList>
    </citation>
    <scope>NUCLEOTIDE SEQUENCE [LARGE SCALE GENOMIC DNA]</scope>
    <source>
        <strain evidence="2 3">DSM 105482</strain>
    </source>
</reference>
<evidence type="ECO:0000256" key="1">
    <source>
        <dbReference type="SAM" id="Phobius"/>
    </source>
</evidence>
<keyword evidence="1" id="KW-0812">Transmembrane</keyword>
<evidence type="ECO:0000313" key="3">
    <source>
        <dbReference type="Proteomes" id="UP000823486"/>
    </source>
</evidence>
<keyword evidence="1" id="KW-1133">Transmembrane helix</keyword>
<keyword evidence="3" id="KW-1185">Reference proteome</keyword>
<gene>
    <name evidence="2" type="ORF">JOC77_000537</name>
</gene>
<organism evidence="2 3">
    <name type="scientific">Peribacillus deserti</name>
    <dbReference type="NCBI Taxonomy" id="673318"/>
    <lineage>
        <taxon>Bacteria</taxon>
        <taxon>Bacillati</taxon>
        <taxon>Bacillota</taxon>
        <taxon>Bacilli</taxon>
        <taxon>Bacillales</taxon>
        <taxon>Bacillaceae</taxon>
        <taxon>Peribacillus</taxon>
    </lineage>
</organism>
<keyword evidence="1" id="KW-0472">Membrane</keyword>
<dbReference type="Proteomes" id="UP000823486">
    <property type="component" value="Unassembled WGS sequence"/>
</dbReference>